<evidence type="ECO:0000313" key="1">
    <source>
        <dbReference type="EMBL" id="MBO1624569.1"/>
    </source>
</evidence>
<dbReference type="InterPro" id="IPR029033">
    <property type="entry name" value="His_PPase_superfam"/>
</dbReference>
<dbReference type="PANTHER" id="PTHR48100">
    <property type="entry name" value="BROAD-SPECIFICITY PHOSPHATASE YOR283W-RELATED"/>
    <property type="match status" value="1"/>
</dbReference>
<dbReference type="CDD" id="cd07067">
    <property type="entry name" value="HP_PGM_like"/>
    <property type="match status" value="1"/>
</dbReference>
<accession>A0ABS3NUF2</accession>
<proteinExistence type="predicted"/>
<organism evidence="1 2">
    <name type="scientific">Bacillus arachidis</name>
    <dbReference type="NCBI Taxonomy" id="2819290"/>
    <lineage>
        <taxon>Bacteria</taxon>
        <taxon>Bacillati</taxon>
        <taxon>Bacillota</taxon>
        <taxon>Bacilli</taxon>
        <taxon>Bacillales</taxon>
        <taxon>Bacillaceae</taxon>
        <taxon>Bacillus</taxon>
    </lineage>
</organism>
<dbReference type="InterPro" id="IPR050275">
    <property type="entry name" value="PGM_Phosphatase"/>
</dbReference>
<dbReference type="EMBL" id="JAGDQJ010000006">
    <property type="protein sequence ID" value="MBO1624569.1"/>
    <property type="molecule type" value="Genomic_DNA"/>
</dbReference>
<dbReference type="Gene3D" id="3.40.50.1240">
    <property type="entry name" value="Phosphoglycerate mutase-like"/>
    <property type="match status" value="1"/>
</dbReference>
<dbReference type="InterPro" id="IPR013078">
    <property type="entry name" value="His_Pase_superF_clade-1"/>
</dbReference>
<protein>
    <submittedName>
        <fullName evidence="1">Histidine phosphatase family protein</fullName>
    </submittedName>
</protein>
<dbReference type="PANTHER" id="PTHR48100:SF59">
    <property type="entry name" value="ADENOSYLCOBALAMIN_ALPHA-RIBAZOLE PHOSPHATASE"/>
    <property type="match status" value="1"/>
</dbReference>
<evidence type="ECO:0000313" key="2">
    <source>
        <dbReference type="Proteomes" id="UP000677611"/>
    </source>
</evidence>
<sequence>MTTIYFVRHAHSIYTPEERERPLSEKGRNDAQSVADLLKGEKIDVVISSPYKRAIQTVQGVAVQFELPIHMEEDLRERLLSKEPVVDFEETITKVWENPTFSFDGGESNNSAQQRGSACIKKILKDYKGKNIVVGTHGNIMVLIMNYFDSKYDFNFWKALEMPDIYKLTFNEEKLISAVRIETSHLVNNL</sequence>
<dbReference type="SMART" id="SM00855">
    <property type="entry name" value="PGAM"/>
    <property type="match status" value="1"/>
</dbReference>
<comment type="caution">
    <text evidence="1">The sequence shown here is derived from an EMBL/GenBank/DDBJ whole genome shotgun (WGS) entry which is preliminary data.</text>
</comment>
<dbReference type="Pfam" id="PF00300">
    <property type="entry name" value="His_Phos_1"/>
    <property type="match status" value="1"/>
</dbReference>
<dbReference type="RefSeq" id="WP_208016891.1">
    <property type="nucleotide sequence ID" value="NZ_JAGDQJ010000006.1"/>
</dbReference>
<gene>
    <name evidence="1" type="ORF">J4P90_04790</name>
</gene>
<dbReference type="Proteomes" id="UP000677611">
    <property type="component" value="Unassembled WGS sequence"/>
</dbReference>
<dbReference type="SUPFAM" id="SSF53254">
    <property type="entry name" value="Phosphoglycerate mutase-like"/>
    <property type="match status" value="1"/>
</dbReference>
<name>A0ABS3NUF2_9BACI</name>
<keyword evidence="2" id="KW-1185">Reference proteome</keyword>
<reference evidence="1 2" key="1">
    <citation type="submission" date="2021-03" db="EMBL/GenBank/DDBJ databases">
        <title>Identification of novel Bacillus strains.</title>
        <authorList>
            <person name="Xiao Z."/>
            <person name="Li Y."/>
            <person name="Shen J."/>
        </authorList>
    </citation>
    <scope>NUCLEOTIDE SEQUENCE [LARGE SCALE GENOMIC DNA]</scope>
    <source>
        <strain evidence="1 2">SY8</strain>
    </source>
</reference>